<accession>A0ABQ8ZWA3</accession>
<dbReference type="EMBL" id="JAPFFI010000024">
    <property type="protein sequence ID" value="KAJ6312260.1"/>
    <property type="molecule type" value="Genomic_DNA"/>
</dbReference>
<feature type="coiled-coil region" evidence="6">
    <location>
        <begin position="485"/>
        <end position="519"/>
    </location>
</feature>
<evidence type="ECO:0000256" key="7">
    <source>
        <dbReference type="SAM" id="MobiDB-lite"/>
    </source>
</evidence>
<comment type="caution">
    <text evidence="8">The sequence shown here is derived from an EMBL/GenBank/DDBJ whole genome shotgun (WGS) entry which is preliminary data.</text>
</comment>
<keyword evidence="1" id="KW-0493">Microtubule</keyword>
<feature type="region of interest" description="Disordered" evidence="7">
    <location>
        <begin position="524"/>
        <end position="546"/>
    </location>
</feature>
<gene>
    <name evidence="8" type="ORF">OIU77_013907</name>
</gene>
<evidence type="ECO:0000256" key="1">
    <source>
        <dbReference type="ARBA" id="ARBA00022701"/>
    </source>
</evidence>
<evidence type="ECO:0000256" key="3">
    <source>
        <dbReference type="ARBA" id="ARBA00022840"/>
    </source>
</evidence>
<organism evidence="8 9">
    <name type="scientific">Salix suchowensis</name>
    <dbReference type="NCBI Taxonomy" id="1278906"/>
    <lineage>
        <taxon>Eukaryota</taxon>
        <taxon>Viridiplantae</taxon>
        <taxon>Streptophyta</taxon>
        <taxon>Embryophyta</taxon>
        <taxon>Tracheophyta</taxon>
        <taxon>Spermatophyta</taxon>
        <taxon>Magnoliopsida</taxon>
        <taxon>eudicotyledons</taxon>
        <taxon>Gunneridae</taxon>
        <taxon>Pentapetalae</taxon>
        <taxon>rosids</taxon>
        <taxon>fabids</taxon>
        <taxon>Malpighiales</taxon>
        <taxon>Salicaceae</taxon>
        <taxon>Saliceae</taxon>
        <taxon>Salix</taxon>
    </lineage>
</organism>
<keyword evidence="4 6" id="KW-0175">Coiled coil</keyword>
<dbReference type="PANTHER" id="PTHR37739:SF18">
    <property type="entry name" value="KINESIN-LIKE PROTEIN KIN-12C"/>
    <property type="match status" value="1"/>
</dbReference>
<keyword evidence="9" id="KW-1185">Reference proteome</keyword>
<evidence type="ECO:0000313" key="9">
    <source>
        <dbReference type="Proteomes" id="UP001141253"/>
    </source>
</evidence>
<name>A0ABQ8ZWA3_9ROSI</name>
<protein>
    <submittedName>
        <fullName evidence="8">Uncharacterized protein</fullName>
    </submittedName>
</protein>
<dbReference type="InterPro" id="IPR044986">
    <property type="entry name" value="KIF15/KIN-12"/>
</dbReference>
<reference evidence="8" key="2">
    <citation type="journal article" date="2023" name="Int. J. Mol. Sci.">
        <title>De Novo Assembly and Annotation of 11 Diverse Shrub Willow (Salix) Genomes Reveals Novel Gene Organization in Sex-Linked Regions.</title>
        <authorList>
            <person name="Hyden B."/>
            <person name="Feng K."/>
            <person name="Yates T.B."/>
            <person name="Jawdy S."/>
            <person name="Cereghino C."/>
            <person name="Smart L.B."/>
            <person name="Muchero W."/>
        </authorList>
    </citation>
    <scope>NUCLEOTIDE SEQUENCE</scope>
    <source>
        <tissue evidence="8">Shoot tip</tissue>
    </source>
</reference>
<evidence type="ECO:0000256" key="6">
    <source>
        <dbReference type="SAM" id="Coils"/>
    </source>
</evidence>
<proteinExistence type="predicted"/>
<reference evidence="8" key="1">
    <citation type="submission" date="2022-10" db="EMBL/GenBank/DDBJ databases">
        <authorList>
            <person name="Hyden B.L."/>
            <person name="Feng K."/>
            <person name="Yates T."/>
            <person name="Jawdy S."/>
            <person name="Smart L.B."/>
            <person name="Muchero W."/>
        </authorList>
    </citation>
    <scope>NUCLEOTIDE SEQUENCE</scope>
    <source>
        <tissue evidence="8">Shoot tip</tissue>
    </source>
</reference>
<dbReference type="PANTHER" id="PTHR37739">
    <property type="entry name" value="KINESIN-LIKE PROTEIN KIN-12D"/>
    <property type="match status" value="1"/>
</dbReference>
<keyword evidence="3" id="KW-0067">ATP-binding</keyword>
<evidence type="ECO:0000256" key="4">
    <source>
        <dbReference type="ARBA" id="ARBA00023054"/>
    </source>
</evidence>
<keyword evidence="5" id="KW-0505">Motor protein</keyword>
<evidence type="ECO:0000256" key="2">
    <source>
        <dbReference type="ARBA" id="ARBA00022741"/>
    </source>
</evidence>
<evidence type="ECO:0000256" key="5">
    <source>
        <dbReference type="ARBA" id="ARBA00023175"/>
    </source>
</evidence>
<dbReference type="Gene3D" id="1.20.58.1980">
    <property type="match status" value="1"/>
</dbReference>
<sequence>MSLVDLAHGKHKHVPYRDSRLTFLLQDQLSFLMKHHDLSRPLCMPSSEGPKLAGHSSEDRRIIDNQSMLSIENKKVKCMDAILAGALRREKLAETAFQKLENEMEHVDQLDSPLHTFDARFQSFYEQGEREMLLGEISELRDQLLVELERNLKFSSRYESQDNDTVREFEDCRTMNSKLMREVDELLELKTNHDTDSLSKDPEETRQIDICSSVEMISDGSEWGDEMTFFTPTDDISLQNKNNLRTSAASIQSGNTQAELMEARLLIQAMESEQVRLIEELQLMQEHNNMYNELLKKKDNKLRESVLESGSNCLELHDIKEHNKVLVMEGSREIKTSPLQAKLDKLNKDLEEARSLNYHYQEDQASKLYQQHQAELVCEEVETETTRTILHLQEEITALQLELDERLYCMTQENTGLRNTVAAKEAEIRALCGEWERATLELTSFLTEGSKSLKDASGQIENIVNAFPKLNVWIGEHAERAARACVDKEETILQLEKSLEDARKMVIDMEMKLNSLREATMALNDFPQSDNDEKLRRNNPLNHATE</sequence>
<keyword evidence="2" id="KW-0547">Nucleotide-binding</keyword>
<evidence type="ECO:0000313" key="8">
    <source>
        <dbReference type="EMBL" id="KAJ6312260.1"/>
    </source>
</evidence>
<feature type="coiled-coil region" evidence="6">
    <location>
        <begin position="260"/>
        <end position="304"/>
    </location>
</feature>
<dbReference type="Proteomes" id="UP001141253">
    <property type="component" value="Chromosome 10"/>
</dbReference>